<organism evidence="3 4">
    <name type="scientific">Psychracetigena formicireducens</name>
    <dbReference type="NCBI Taxonomy" id="2986056"/>
    <lineage>
        <taxon>Bacteria</taxon>
        <taxon>Bacillati</taxon>
        <taxon>Candidatus Lithacetigenota</taxon>
        <taxon>Candidatus Psychracetigena</taxon>
    </lineage>
</organism>
<reference evidence="3 4" key="1">
    <citation type="journal article" date="2021" name="bioRxiv">
        <title>Unique metabolic strategies in Hadean analogues reveal hints for primordial physiology.</title>
        <authorList>
            <person name="Nobu M.K."/>
            <person name="Nakai R."/>
            <person name="Tamazawa S."/>
            <person name="Mori H."/>
            <person name="Toyoda A."/>
            <person name="Ijiri A."/>
            <person name="Suzuki S."/>
            <person name="Kurokawa K."/>
            <person name="Kamagata Y."/>
            <person name="Tamaki H."/>
        </authorList>
    </citation>
    <scope>NUCLEOTIDE SEQUENCE [LARGE SCALE GENOMIC DNA]</scope>
    <source>
        <strain evidence="3">BS525</strain>
    </source>
</reference>
<dbReference type="AlphaFoldDB" id="A0A9E2BIR3"/>
<dbReference type="GO" id="GO:0003677">
    <property type="term" value="F:DNA binding"/>
    <property type="evidence" value="ECO:0007669"/>
    <property type="project" value="InterPro"/>
</dbReference>
<evidence type="ECO:0000313" key="4">
    <source>
        <dbReference type="Proteomes" id="UP000811545"/>
    </source>
</evidence>
<keyword evidence="2" id="KW-0235">DNA replication</keyword>
<evidence type="ECO:0000256" key="1">
    <source>
        <dbReference type="ARBA" id="ARBA00008909"/>
    </source>
</evidence>
<evidence type="ECO:0008006" key="5">
    <source>
        <dbReference type="Google" id="ProtNLM"/>
    </source>
</evidence>
<proteinExistence type="inferred from homology"/>
<protein>
    <recommendedName>
        <fullName evidence="5">Replication protein</fullName>
    </recommendedName>
</protein>
<name>A0A9E2BIR3_PSYF1</name>
<dbReference type="EMBL" id="QLTW01000229">
    <property type="protein sequence ID" value="MBT9145924.1"/>
    <property type="molecule type" value="Genomic_DNA"/>
</dbReference>
<evidence type="ECO:0000313" key="3">
    <source>
        <dbReference type="EMBL" id="MBT9145924.1"/>
    </source>
</evidence>
<comment type="similarity">
    <text evidence="1">Belongs to the Gram-positive plasmids replication protein type 1 family.</text>
</comment>
<dbReference type="Proteomes" id="UP000811545">
    <property type="component" value="Unassembled WGS sequence"/>
</dbReference>
<evidence type="ECO:0000256" key="2">
    <source>
        <dbReference type="ARBA" id="ARBA00022705"/>
    </source>
</evidence>
<gene>
    <name evidence="3" type="ORF">DDT42_01802</name>
</gene>
<sequence length="389" mass="45880">MTEILRSDEIYLTELSEKDKAFDKHKAASLEIARLYGLDGNNGLKGFVHGSRTILFDNYESRINQCGSWLKFWQTDNSFKLTDARFCKVPYCPMCQFRRSLKWRAKFLAELPSIHEAFPTDVWAFLTLTQRNCQLSDLRANIKAMNDGWARLTKLANFPFKGCIKALEVTRVWDWYDQNGQLLGRHGVKWWYEQFDKYKKHLKASNPKTWQAKPTDEVHPHFHVFGLVKASYFTTGYIKQAEWQQMWKQSLRVDYLPIVHIQRVKDKQSKQVIENDDLNSGMIKGICETLKYTIKEQDLLGSFCEDENVNSDWLKSLTEQLYLLRRVEYKGVLKQFGKEVEKSLDNLIEIDEEKEQEPPEEGREVIAHWNNYLKRYCISVKEELETCNK</sequence>
<dbReference type="GO" id="GO:0006260">
    <property type="term" value="P:DNA replication"/>
    <property type="evidence" value="ECO:0007669"/>
    <property type="project" value="UniProtKB-KW"/>
</dbReference>
<dbReference type="InterPro" id="IPR000989">
    <property type="entry name" value="Rep"/>
</dbReference>
<accession>A0A9E2BIR3</accession>
<dbReference type="Pfam" id="PF01446">
    <property type="entry name" value="Rep_1"/>
    <property type="match status" value="1"/>
</dbReference>
<comment type="caution">
    <text evidence="3">The sequence shown here is derived from an EMBL/GenBank/DDBJ whole genome shotgun (WGS) entry which is preliminary data.</text>
</comment>